<proteinExistence type="inferred from homology"/>
<dbReference type="EMBL" id="JAAMPC010000015">
    <property type="protein sequence ID" value="KAG2260827.1"/>
    <property type="molecule type" value="Genomic_DNA"/>
</dbReference>
<dbReference type="Proteomes" id="UP000886595">
    <property type="component" value="Unassembled WGS sequence"/>
</dbReference>
<dbReference type="PANTHER" id="PTHR47950:SF44">
    <property type="entry name" value="CYTOCHROME P450, FAMILY 76, SUBFAMILY C, POLYPEPTIDE 5-RELATED"/>
    <property type="match status" value="1"/>
</dbReference>
<sequence>MTMSCVIESPPTRFEPLVTMSVPLHGYLRLLVGGEIARFVCLCTVRFLRKITTQQLFSTRSLEATKDLRISKVQELMRFVDTCSQRKRSCEHRSRIIRQFTTLNIISNALFSTNLANFDDTEKRSASGDRWET</sequence>
<evidence type="ECO:0000256" key="1">
    <source>
        <dbReference type="ARBA" id="ARBA00010617"/>
    </source>
</evidence>
<evidence type="ECO:0000313" key="3">
    <source>
        <dbReference type="Proteomes" id="UP000886595"/>
    </source>
</evidence>
<comment type="similarity">
    <text evidence="1">Belongs to the cytochrome P450 family.</text>
</comment>
<evidence type="ECO:0000313" key="2">
    <source>
        <dbReference type="EMBL" id="KAG2260827.1"/>
    </source>
</evidence>
<comment type="caution">
    <text evidence="2">The sequence shown here is derived from an EMBL/GenBank/DDBJ whole genome shotgun (WGS) entry which is preliminary data.</text>
</comment>
<dbReference type="AlphaFoldDB" id="A0A8X7Q0J0"/>
<organism evidence="2 3">
    <name type="scientific">Brassica carinata</name>
    <name type="common">Ethiopian mustard</name>
    <name type="synonym">Abyssinian cabbage</name>
    <dbReference type="NCBI Taxonomy" id="52824"/>
    <lineage>
        <taxon>Eukaryota</taxon>
        <taxon>Viridiplantae</taxon>
        <taxon>Streptophyta</taxon>
        <taxon>Embryophyta</taxon>
        <taxon>Tracheophyta</taxon>
        <taxon>Spermatophyta</taxon>
        <taxon>Magnoliopsida</taxon>
        <taxon>eudicotyledons</taxon>
        <taxon>Gunneridae</taxon>
        <taxon>Pentapetalae</taxon>
        <taxon>rosids</taxon>
        <taxon>malvids</taxon>
        <taxon>Brassicales</taxon>
        <taxon>Brassicaceae</taxon>
        <taxon>Brassiceae</taxon>
        <taxon>Brassica</taxon>
    </lineage>
</organism>
<dbReference type="PANTHER" id="PTHR47950">
    <property type="entry name" value="CYTOCHROME P450, FAMILY 76, SUBFAMILY C, POLYPEPTIDE 5-RELATED"/>
    <property type="match status" value="1"/>
</dbReference>
<protein>
    <submittedName>
        <fullName evidence="2">Uncharacterized protein</fullName>
    </submittedName>
</protein>
<gene>
    <name evidence="2" type="ORF">Bca52824_080121</name>
</gene>
<keyword evidence="3" id="KW-1185">Reference proteome</keyword>
<dbReference type="OrthoDB" id="2789670at2759"/>
<reference evidence="2 3" key="1">
    <citation type="submission" date="2020-02" db="EMBL/GenBank/DDBJ databases">
        <authorList>
            <person name="Ma Q."/>
            <person name="Huang Y."/>
            <person name="Song X."/>
            <person name="Pei D."/>
        </authorList>
    </citation>
    <scope>NUCLEOTIDE SEQUENCE [LARGE SCALE GENOMIC DNA]</scope>
    <source>
        <strain evidence="2">Sxm20200214</strain>
        <tissue evidence="2">Leaf</tissue>
    </source>
</reference>
<accession>A0A8X7Q0J0</accession>
<name>A0A8X7Q0J0_BRACI</name>